<dbReference type="NCBIfam" id="TIGR01451">
    <property type="entry name" value="B_ant_repeat"/>
    <property type="match status" value="2"/>
</dbReference>
<dbReference type="Gene3D" id="2.60.40.1170">
    <property type="entry name" value="Mu homology domain, subdomain B"/>
    <property type="match status" value="1"/>
</dbReference>
<reference evidence="4 5" key="3">
    <citation type="submission" date="2020-08" db="EMBL/GenBank/DDBJ databases">
        <title>Genomic Encyclopedia of Type Strains, Phase IV (KMG-IV): sequencing the most valuable type-strain genomes for metagenomic binning, comparative biology and taxonomic classification.</title>
        <authorList>
            <person name="Goeker M."/>
        </authorList>
    </citation>
    <scope>NUCLEOTIDE SEQUENCE [LARGE SCALE GENOMIC DNA]</scope>
    <source>
        <strain evidence="4 5">DSM 27521</strain>
    </source>
</reference>
<dbReference type="InterPro" id="IPR047589">
    <property type="entry name" value="DUF11_rpt"/>
</dbReference>
<dbReference type="InterPro" id="IPR051172">
    <property type="entry name" value="Chlamydia_OmcB"/>
</dbReference>
<reference evidence="3" key="1">
    <citation type="journal article" date="2014" name="Int. J. Syst. Evol. Microbiol.">
        <title>Complete genome of a new Firmicutes species belonging to the dominant human colonic microbiota ('Ruminococcus bicirculans') reveals two chromosomes and a selective capacity to utilize plant glucans.</title>
        <authorList>
            <consortium name="NISC Comparative Sequencing Program"/>
            <person name="Wegmann U."/>
            <person name="Louis P."/>
            <person name="Goesmann A."/>
            <person name="Henrissat B."/>
            <person name="Duncan S.H."/>
            <person name="Flint H.J."/>
        </authorList>
    </citation>
    <scope>NUCLEOTIDE SEQUENCE</scope>
    <source>
        <strain evidence="3">CGMCC 1.18437</strain>
    </source>
</reference>
<dbReference type="Gene3D" id="2.60.40.10">
    <property type="entry name" value="Immunoglobulins"/>
    <property type="match status" value="1"/>
</dbReference>
<comment type="caution">
    <text evidence="4">The sequence shown here is derived from an EMBL/GenBank/DDBJ whole genome shotgun (WGS) entry which is preliminary data.</text>
</comment>
<dbReference type="EMBL" id="JACHFK010000008">
    <property type="protein sequence ID" value="MBB5377622.1"/>
    <property type="molecule type" value="Genomic_DNA"/>
</dbReference>
<dbReference type="SUPFAM" id="SSF117074">
    <property type="entry name" value="Hypothetical protein PA1324"/>
    <property type="match status" value="1"/>
</dbReference>
<evidence type="ECO:0000313" key="3">
    <source>
        <dbReference type="EMBL" id="GHF52118.1"/>
    </source>
</evidence>
<feature type="domain" description="DUF11" evidence="2">
    <location>
        <begin position="482"/>
        <end position="589"/>
    </location>
</feature>
<dbReference type="AlphaFoldDB" id="A0A7W8KG68"/>
<protein>
    <submittedName>
        <fullName evidence="4">Putative repeat protein (TIGR01451 family)</fullName>
    </submittedName>
</protein>
<keyword evidence="6" id="KW-1185">Reference proteome</keyword>
<proteinExistence type="predicted"/>
<dbReference type="Gene3D" id="2.60.40.740">
    <property type="match status" value="1"/>
</dbReference>
<reference evidence="3" key="4">
    <citation type="submission" date="2024-05" db="EMBL/GenBank/DDBJ databases">
        <authorList>
            <person name="Sun Q."/>
            <person name="Zhou Y."/>
        </authorList>
    </citation>
    <scope>NUCLEOTIDE SEQUENCE</scope>
    <source>
        <strain evidence="3">CGMCC 1.18437</strain>
    </source>
</reference>
<reference evidence="6" key="2">
    <citation type="journal article" date="2019" name="Int. J. Syst. Evol. Microbiol.">
        <title>The Global Catalogue of Microorganisms (GCM) 10K type strain sequencing project: providing services to taxonomists for standard genome sequencing and annotation.</title>
        <authorList>
            <consortium name="The Broad Institute Genomics Platform"/>
            <consortium name="The Broad Institute Genome Sequencing Center for Infectious Disease"/>
            <person name="Wu L."/>
            <person name="Ma J."/>
        </authorList>
    </citation>
    <scope>NUCLEOTIDE SEQUENCE [LARGE SCALE GENOMIC DNA]</scope>
    <source>
        <strain evidence="6">CGMCC 1.18437</strain>
    </source>
</reference>
<dbReference type="PANTHER" id="PTHR34819">
    <property type="entry name" value="LARGE CYSTEINE-RICH PERIPLASMIC PROTEIN OMCB"/>
    <property type="match status" value="1"/>
</dbReference>
<keyword evidence="1" id="KW-0732">Signal</keyword>
<evidence type="ECO:0000313" key="4">
    <source>
        <dbReference type="EMBL" id="MBB5377622.1"/>
    </source>
</evidence>
<evidence type="ECO:0000256" key="1">
    <source>
        <dbReference type="SAM" id="SignalP"/>
    </source>
</evidence>
<evidence type="ECO:0000313" key="6">
    <source>
        <dbReference type="Proteomes" id="UP000619376"/>
    </source>
</evidence>
<gene>
    <name evidence="3" type="ORF">GCM10017781_30490</name>
    <name evidence="4" type="ORF">HNQ07_003121</name>
</gene>
<evidence type="ECO:0000259" key="2">
    <source>
        <dbReference type="Pfam" id="PF01345"/>
    </source>
</evidence>
<dbReference type="Proteomes" id="UP000619376">
    <property type="component" value="Unassembled WGS sequence"/>
</dbReference>
<feature type="domain" description="DUF11" evidence="2">
    <location>
        <begin position="597"/>
        <end position="704"/>
    </location>
</feature>
<feature type="domain" description="DUF11" evidence="2">
    <location>
        <begin position="197"/>
        <end position="317"/>
    </location>
</feature>
<dbReference type="InterPro" id="IPR013783">
    <property type="entry name" value="Ig-like_fold"/>
</dbReference>
<dbReference type="Pfam" id="PF01345">
    <property type="entry name" value="DUF11"/>
    <property type="match status" value="3"/>
</dbReference>
<feature type="chain" id="PRO_5031268465" evidence="1">
    <location>
        <begin position="26"/>
        <end position="929"/>
    </location>
</feature>
<accession>A0A7W8KG68</accession>
<dbReference type="PANTHER" id="PTHR34819:SF3">
    <property type="entry name" value="CELL SURFACE PROTEIN"/>
    <property type="match status" value="1"/>
</dbReference>
<sequence>MNSVASSLFRSAMLGLLTLVSVAGAVGTPAGTVIRNQASAVFGTPDLPDAQNADSNTVSTTVQAVCSVSVTPDGTPAQPARSATLLPGERAVFPYAVVNTGNATQTLPVQVTLDASSTISPTARVFLDANGNGQLDAAETEVSSVTLDADAQAPLLLVVDTGNAQGDAYVNVVAGCAGGMQDANNVSRVRVGPPPVLGVTKTFTPAVVRPGRETTVTLTVTNSGQGGSRSVLLTDALDAQAAQGLTFVPGSAQASAGTLEYTSDGTTWSATETPPVRGVRVGVPSLAPDDTVTVTFRMLAGAAAENHVIQNIATAESGGATVSASASADVRYSPDVALGPVGMPQAPEGSAADSQGVPFAVAGQAVCFDHTLLNTGDVRDDFTLAVTYPQGAATATLLTAAGTPLPQPVTLDPGQSTVVRVCYDAQRGPLDAVVTAKGTRGESNTTHDTVAAVETGLPELTKAYTATTTAADGQRVAVPAGNTVAVGDHVTYTLTVRNPYTHPLSDAVVSDPVPAHVDVVSASAGGVTSGQPGAQTVTWTLGTLAPGETRTLEIATTVSARAVDGEALRNTFTLTTREVARPLPSNEVSTPVWSAQLQITKTVSAKEATFGDLLTYTLTITNTSATTAIVDADVTDTPARGLAYVPGSSVLNGQPVGDPAITNGALHWTLASLPAGQAVTLAYQTRVTPEAAGDLVNSVVVSGTGAGGVARAVASNRATAVIKLRALLFAPVADIVGVVYVDRNRDGRFDPGLDTPVPRARVLLAGGRQALTDDHGRYSFPNVPQGAQALRLDPGTTPYPPLRLPQDGGLSGTRSVQLRGLTSVDFPLAPLGGDIDVLRSTTLLIGDVTLDKTVAMVPDGYVVTLRVSTPRTLEDVQLTDALPDGATLKDGRNTYIGTLQSGEFTLTYRFSWAGEPRAATTDPVLSWRY</sequence>
<feature type="signal peptide" evidence="1">
    <location>
        <begin position="1"/>
        <end position="25"/>
    </location>
</feature>
<dbReference type="Proteomes" id="UP000539473">
    <property type="component" value="Unassembled WGS sequence"/>
</dbReference>
<name>A0A7W8KG68_9DEIO</name>
<dbReference type="InterPro" id="IPR001434">
    <property type="entry name" value="OmcB-like_DUF11"/>
</dbReference>
<dbReference type="RefSeq" id="WP_308430882.1">
    <property type="nucleotide sequence ID" value="NZ_BNAJ01000008.1"/>
</dbReference>
<dbReference type="EMBL" id="BNAJ01000008">
    <property type="protein sequence ID" value="GHF52118.1"/>
    <property type="molecule type" value="Genomic_DNA"/>
</dbReference>
<evidence type="ECO:0000313" key="5">
    <source>
        <dbReference type="Proteomes" id="UP000539473"/>
    </source>
</evidence>
<organism evidence="4 5">
    <name type="scientific">Deinococcus metalli</name>
    <dbReference type="NCBI Taxonomy" id="1141878"/>
    <lineage>
        <taxon>Bacteria</taxon>
        <taxon>Thermotogati</taxon>
        <taxon>Deinococcota</taxon>
        <taxon>Deinococci</taxon>
        <taxon>Deinococcales</taxon>
        <taxon>Deinococcaceae</taxon>
        <taxon>Deinococcus</taxon>
    </lineage>
</organism>